<evidence type="ECO:0000313" key="1">
    <source>
        <dbReference type="EMBL" id="QOR44949.1"/>
    </source>
</evidence>
<dbReference type="EMBL" id="CP063213">
    <property type="protein sequence ID" value="QOR44949.1"/>
    <property type="molecule type" value="Genomic_DNA"/>
</dbReference>
<sequence length="213" mass="22702">MSKMKKKPEQVAIIGDLVRSRGSSRIDLHEKLKAALAELPADAIEAFAPTVGDEIQGVFADLPSAIRSMHLLRLTMLAHGSDIRFGIGTGEITHVGDGIQDGSAWWHAREAIETVDELASKPGWAGVRTGLVDDDEARATLPTIHLIDAALTKLKPGACATLLGILRGETNCETAKRLGISDSANSQRTKSNDLRPLAAAMLALWPSGHDDGE</sequence>
<dbReference type="AlphaFoldDB" id="A0A7M1QSF6"/>
<name>A0A7M1QSF6_9ACTO</name>
<evidence type="ECO:0008006" key="3">
    <source>
        <dbReference type="Google" id="ProtNLM"/>
    </source>
</evidence>
<gene>
    <name evidence="1" type="ORF">INS88_06540</name>
</gene>
<organism evidence="1 2">
    <name type="scientific">Trueperella pecoris</name>
    <dbReference type="NCBI Taxonomy" id="2733571"/>
    <lineage>
        <taxon>Bacteria</taxon>
        <taxon>Bacillati</taxon>
        <taxon>Actinomycetota</taxon>
        <taxon>Actinomycetes</taxon>
        <taxon>Actinomycetales</taxon>
        <taxon>Actinomycetaceae</taxon>
        <taxon>Trueperella</taxon>
    </lineage>
</organism>
<proteinExistence type="predicted"/>
<reference evidence="1 2" key="1">
    <citation type="submission" date="2020-10" db="EMBL/GenBank/DDBJ databases">
        <title>Trueperella pecoris sp. nov. isolated from bovine and porcine specimens.</title>
        <authorList>
            <person name="Schoenecker L."/>
            <person name="Schnydrig P."/>
            <person name="Brodard I."/>
            <person name="Thomann A."/>
            <person name="Hemphill A."/>
            <person name="Rodriguez-Campos S."/>
            <person name="Perreten V."/>
            <person name="Jores J."/>
            <person name="Kittl S."/>
        </authorList>
    </citation>
    <scope>NUCLEOTIDE SEQUENCE [LARGE SCALE GENOMIC DNA]</scope>
    <source>
        <strain evidence="1 2">15A0121</strain>
    </source>
</reference>
<accession>A0A7M1QSF6</accession>
<protein>
    <recommendedName>
        <fullName evidence="3">RNA polymerase subunit sigma-70</fullName>
    </recommendedName>
</protein>
<dbReference type="Proteomes" id="UP000595053">
    <property type="component" value="Chromosome"/>
</dbReference>
<evidence type="ECO:0000313" key="2">
    <source>
        <dbReference type="Proteomes" id="UP000595053"/>
    </source>
</evidence>
<dbReference type="RefSeq" id="WP_197550745.1">
    <property type="nucleotide sequence ID" value="NZ_CP063213.1"/>
</dbReference>
<dbReference type="InterPro" id="IPR032580">
    <property type="entry name" value="SatD"/>
</dbReference>
<keyword evidence="2" id="KW-1185">Reference proteome</keyword>
<dbReference type="Pfam" id="PF16264">
    <property type="entry name" value="SatD"/>
    <property type="match status" value="1"/>
</dbReference>